<dbReference type="Gene3D" id="1.20.1250.20">
    <property type="entry name" value="MFS general substrate transporter like domains"/>
    <property type="match status" value="1"/>
</dbReference>
<name>B3S1M5_TRIAD</name>
<feature type="transmembrane region" description="Helical" evidence="8">
    <location>
        <begin position="233"/>
        <end position="256"/>
    </location>
</feature>
<evidence type="ECO:0000256" key="7">
    <source>
        <dbReference type="ARBA" id="ARBA00023157"/>
    </source>
</evidence>
<dbReference type="InterPro" id="IPR036259">
    <property type="entry name" value="MFS_trans_sf"/>
</dbReference>
<dbReference type="SUPFAM" id="SSF103473">
    <property type="entry name" value="MFS general substrate transporter"/>
    <property type="match status" value="1"/>
</dbReference>
<sequence length="590" mass="63731">GCFCFRPSWLQIFNHRKFLAFLVGMCQLTYSIITSGYDSSIVSTLQKGFGLTSFDIGGLAACFSVSQAFFGVLIAHKGAHAHKGKWIGVTVIMTGLGCYIYMLPHFLINSYSVLDSYSGNNSATDLCSLEKAATVTGICGGQIANKSLYIALFAIGFIVIGAGTSVMRTLGWSYLDENVSPTISPAYTAYNLSMIGLGTALGFAVGGVAINIYGEWPTKLPDPTLTPESPSWIGAWWVGYAFAGTVCIILAIPLLGMPRHLPNYERYKEKRILQAVGKSRVDKEYGKSFKDLIPAVKELICNLPFLFTVLSLVGHLIVLASVGVFFPKYIETQYGITAGTANIYSGVIVIAGMLIGVILGGWVFKLRELKVLALAKLACISAALSILTAVGFLIARCPSTEIAGINAAYDHKIVLLVANLTATCNSNCHCNSVSFKPVCDRNLGKVYFSPCHAGCLSKTRINRGSVLFEECNCLSKTVVSTPAESDNLGQTILGYCPSACKALPAFIAFGVLFSFLVYCSFIPSFQIVIRCVPESQRALALAVQWVFIQFLASTPGPILLGYFIDSACMLWNEDCGSRQFCWIYDNTALA</sequence>
<evidence type="ECO:0000313" key="11">
    <source>
        <dbReference type="Proteomes" id="UP000009022"/>
    </source>
</evidence>
<keyword evidence="7" id="KW-1015">Disulfide bond</keyword>
<keyword evidence="4 8" id="KW-0812">Transmembrane</keyword>
<feature type="transmembrane region" description="Helical" evidence="8">
    <location>
        <begin position="343"/>
        <end position="364"/>
    </location>
</feature>
<proteinExistence type="inferred from homology"/>
<evidence type="ECO:0000256" key="8">
    <source>
        <dbReference type="RuleBase" id="RU362056"/>
    </source>
</evidence>
<dbReference type="GO" id="GO:0055085">
    <property type="term" value="P:transmembrane transport"/>
    <property type="evidence" value="ECO:0007669"/>
    <property type="project" value="InterPro"/>
</dbReference>
<dbReference type="GO" id="GO:0006811">
    <property type="term" value="P:monoatomic ion transport"/>
    <property type="evidence" value="ECO:0007669"/>
    <property type="project" value="UniProtKB-KW"/>
</dbReference>
<evidence type="ECO:0000256" key="3">
    <source>
        <dbReference type="ARBA" id="ARBA00022475"/>
    </source>
</evidence>
<comment type="subcellular location">
    <subcellularLocation>
        <location evidence="1 8">Cell membrane</location>
        <topology evidence="1 8">Multi-pass membrane protein</topology>
    </subcellularLocation>
</comment>
<dbReference type="PROSITE" id="PS51465">
    <property type="entry name" value="KAZAL_2"/>
    <property type="match status" value="1"/>
</dbReference>
<dbReference type="GeneID" id="6755379"/>
<feature type="transmembrane region" description="Helical" evidence="8">
    <location>
        <begin position="18"/>
        <end position="37"/>
    </location>
</feature>
<dbReference type="GO" id="GO:0005886">
    <property type="term" value="C:plasma membrane"/>
    <property type="evidence" value="ECO:0007669"/>
    <property type="project" value="UniProtKB-SubCell"/>
</dbReference>
<keyword evidence="3" id="KW-1003">Cell membrane</keyword>
<evidence type="ECO:0000256" key="6">
    <source>
        <dbReference type="ARBA" id="ARBA00023136"/>
    </source>
</evidence>
<dbReference type="InParanoid" id="B3S1M5"/>
<keyword evidence="6 8" id="KW-0472">Membrane</keyword>
<dbReference type="OrthoDB" id="5062115at2759"/>
<feature type="transmembrane region" description="Helical" evidence="8">
    <location>
        <begin position="49"/>
        <end position="74"/>
    </location>
</feature>
<organism evidence="10 11">
    <name type="scientific">Trichoplax adhaerens</name>
    <name type="common">Trichoplax reptans</name>
    <dbReference type="NCBI Taxonomy" id="10228"/>
    <lineage>
        <taxon>Eukaryota</taxon>
        <taxon>Metazoa</taxon>
        <taxon>Placozoa</taxon>
        <taxon>Uniplacotomia</taxon>
        <taxon>Trichoplacea</taxon>
        <taxon>Trichoplacidae</taxon>
        <taxon>Trichoplax</taxon>
    </lineage>
</organism>
<evidence type="ECO:0000256" key="4">
    <source>
        <dbReference type="ARBA" id="ARBA00022692"/>
    </source>
</evidence>
<keyword evidence="8" id="KW-0406">Ion transport</keyword>
<accession>B3S1M5</accession>
<comment type="caution">
    <text evidence="8">Lacks conserved residue(s) required for the propagation of feature annotation.</text>
</comment>
<dbReference type="InterPro" id="IPR002350">
    <property type="entry name" value="Kazal_dom"/>
</dbReference>
<protein>
    <recommendedName>
        <fullName evidence="8">Solute carrier organic anion transporter family member</fullName>
    </recommendedName>
</protein>
<evidence type="ECO:0000256" key="1">
    <source>
        <dbReference type="ARBA" id="ARBA00004651"/>
    </source>
</evidence>
<keyword evidence="11" id="KW-1185">Reference proteome</keyword>
<feature type="non-terminal residue" evidence="10">
    <location>
        <position position="1"/>
    </location>
</feature>
<dbReference type="Pfam" id="PF03137">
    <property type="entry name" value="OATP"/>
    <property type="match status" value="1"/>
</dbReference>
<dbReference type="PhylomeDB" id="B3S1M5"/>
<reference evidence="10 11" key="1">
    <citation type="journal article" date="2008" name="Nature">
        <title>The Trichoplax genome and the nature of placozoans.</title>
        <authorList>
            <person name="Srivastava M."/>
            <person name="Begovic E."/>
            <person name="Chapman J."/>
            <person name="Putnam N.H."/>
            <person name="Hellsten U."/>
            <person name="Kawashima T."/>
            <person name="Kuo A."/>
            <person name="Mitros T."/>
            <person name="Salamov A."/>
            <person name="Carpenter M.L."/>
            <person name="Signorovitch A.Y."/>
            <person name="Moreno M.A."/>
            <person name="Kamm K."/>
            <person name="Grimwood J."/>
            <person name="Schmutz J."/>
            <person name="Shapiro H."/>
            <person name="Grigoriev I.V."/>
            <person name="Buss L.W."/>
            <person name="Schierwater B."/>
            <person name="Dellaporta S.L."/>
            <person name="Rokhsar D.S."/>
        </authorList>
    </citation>
    <scope>NUCLEOTIDE SEQUENCE [LARGE SCALE GENOMIC DNA]</scope>
    <source>
        <strain evidence="10 11">Grell-BS-1999</strain>
    </source>
</reference>
<evidence type="ECO:0000256" key="2">
    <source>
        <dbReference type="ARBA" id="ARBA00009657"/>
    </source>
</evidence>
<feature type="transmembrane region" description="Helical" evidence="8">
    <location>
        <begin position="506"/>
        <end position="529"/>
    </location>
</feature>
<dbReference type="HOGENOM" id="CLU_008954_1_2_1"/>
<evidence type="ECO:0000313" key="10">
    <source>
        <dbReference type="EMBL" id="EDV23565.1"/>
    </source>
</evidence>
<keyword evidence="8" id="KW-0813">Transport</keyword>
<dbReference type="AlphaFoldDB" id="B3S1M5"/>
<keyword evidence="5 8" id="KW-1133">Transmembrane helix</keyword>
<feature type="domain" description="Kazal-like" evidence="9">
    <location>
        <begin position="418"/>
        <end position="475"/>
    </location>
</feature>
<dbReference type="RefSeq" id="XP_002114475.1">
    <property type="nucleotide sequence ID" value="XM_002114439.1"/>
</dbReference>
<dbReference type="EMBL" id="DS985247">
    <property type="protein sequence ID" value="EDV23565.1"/>
    <property type="molecule type" value="Genomic_DNA"/>
</dbReference>
<dbReference type="Pfam" id="PF07648">
    <property type="entry name" value="Kazal_2"/>
    <property type="match status" value="1"/>
</dbReference>
<feature type="transmembrane region" description="Helical" evidence="8">
    <location>
        <begin position="148"/>
        <end position="167"/>
    </location>
</feature>
<dbReference type="Proteomes" id="UP000009022">
    <property type="component" value="Unassembled WGS sequence"/>
</dbReference>
<feature type="transmembrane region" description="Helical" evidence="8">
    <location>
        <begin position="299"/>
        <end position="323"/>
    </location>
</feature>
<dbReference type="OMA" id="GFAAFMP"/>
<feature type="transmembrane region" description="Helical" evidence="8">
    <location>
        <begin position="541"/>
        <end position="564"/>
    </location>
</feature>
<evidence type="ECO:0000256" key="5">
    <source>
        <dbReference type="ARBA" id="ARBA00022989"/>
    </source>
</evidence>
<gene>
    <name evidence="10" type="ORF">TRIADDRAFT_1002</name>
</gene>
<feature type="transmembrane region" description="Helical" evidence="8">
    <location>
        <begin position="188"/>
        <end position="213"/>
    </location>
</feature>
<feature type="non-terminal residue" evidence="10">
    <location>
        <position position="590"/>
    </location>
</feature>
<dbReference type="CTD" id="6755379"/>
<dbReference type="KEGG" id="tad:TRIADDRAFT_1002"/>
<feature type="transmembrane region" description="Helical" evidence="8">
    <location>
        <begin position="86"/>
        <end position="108"/>
    </location>
</feature>
<dbReference type="InterPro" id="IPR004156">
    <property type="entry name" value="OATP"/>
</dbReference>
<dbReference type="PANTHER" id="PTHR11388:SF100">
    <property type="entry name" value="SOLUTE CARRIER ORGANIC ANION TRANSPORTER FAMILY MEMBER 4A1"/>
    <property type="match status" value="1"/>
</dbReference>
<evidence type="ECO:0000259" key="9">
    <source>
        <dbReference type="PROSITE" id="PS51465"/>
    </source>
</evidence>
<dbReference type="NCBIfam" id="TIGR00805">
    <property type="entry name" value="oat"/>
    <property type="match status" value="1"/>
</dbReference>
<comment type="similarity">
    <text evidence="2 8">Belongs to the organo anion transporter (TC 2.A.60) family.</text>
</comment>
<dbReference type="CDD" id="cd17336">
    <property type="entry name" value="MFS_SLCO_OATP"/>
    <property type="match status" value="1"/>
</dbReference>
<dbReference type="PANTHER" id="PTHR11388">
    <property type="entry name" value="ORGANIC ANION TRANSPORTER"/>
    <property type="match status" value="1"/>
</dbReference>
<feature type="transmembrane region" description="Helical" evidence="8">
    <location>
        <begin position="371"/>
        <end position="395"/>
    </location>
</feature>
<dbReference type="eggNOG" id="KOG3626">
    <property type="taxonomic scope" value="Eukaryota"/>
</dbReference>